<reference evidence="2 3" key="1">
    <citation type="submission" date="2021-02" db="EMBL/GenBank/DDBJ databases">
        <authorList>
            <person name="Vanwijnsberghe S."/>
        </authorList>
    </citation>
    <scope>NUCLEOTIDE SEQUENCE [LARGE SCALE GENOMIC DNA]</scope>
    <source>
        <strain evidence="2 3">LMG 31837</strain>
    </source>
</reference>
<comment type="caution">
    <text evidence="2">The sequence shown here is derived from an EMBL/GenBank/DDBJ whole genome shotgun (WGS) entry which is preliminary data.</text>
</comment>
<evidence type="ECO:0000313" key="2">
    <source>
        <dbReference type="EMBL" id="CAE6714255.1"/>
    </source>
</evidence>
<organism evidence="2 3">
    <name type="scientific">Paraburkholderia haematera</name>
    <dbReference type="NCBI Taxonomy" id="2793077"/>
    <lineage>
        <taxon>Bacteria</taxon>
        <taxon>Pseudomonadati</taxon>
        <taxon>Pseudomonadota</taxon>
        <taxon>Betaproteobacteria</taxon>
        <taxon>Burkholderiales</taxon>
        <taxon>Burkholderiaceae</taxon>
        <taxon>Paraburkholderia</taxon>
    </lineage>
</organism>
<dbReference type="Proteomes" id="UP000672526">
    <property type="component" value="Unassembled WGS sequence"/>
</dbReference>
<keyword evidence="3" id="KW-1185">Reference proteome</keyword>
<proteinExistence type="predicted"/>
<name>A0ABN7KUY8_9BURK</name>
<evidence type="ECO:0000259" key="1">
    <source>
        <dbReference type="Pfam" id="PF12728"/>
    </source>
</evidence>
<dbReference type="RefSeq" id="WP_211610186.1">
    <property type="nucleotide sequence ID" value="NZ_CAJNBK010000002.1"/>
</dbReference>
<accession>A0ABN7KUY8</accession>
<dbReference type="InterPro" id="IPR041657">
    <property type="entry name" value="HTH_17"/>
</dbReference>
<dbReference type="EMBL" id="CAJNBK010000002">
    <property type="protein sequence ID" value="CAE6714255.1"/>
    <property type="molecule type" value="Genomic_DNA"/>
</dbReference>
<feature type="domain" description="Helix-turn-helix" evidence="1">
    <location>
        <begin position="14"/>
        <end position="63"/>
    </location>
</feature>
<gene>
    <name evidence="2" type="ORF">R69888_01296</name>
</gene>
<protein>
    <recommendedName>
        <fullName evidence="1">Helix-turn-helix domain-containing protein</fullName>
    </recommendedName>
</protein>
<dbReference type="Pfam" id="PF12728">
    <property type="entry name" value="HTH_17"/>
    <property type="match status" value="1"/>
</dbReference>
<sequence>MDQVTEGQGADLIGIAEVATLLAVGRTTAFRLAQEPDFPAAFKLGSKIVKYSRIAVLAWLASKQER</sequence>
<evidence type="ECO:0000313" key="3">
    <source>
        <dbReference type="Proteomes" id="UP000672526"/>
    </source>
</evidence>